<dbReference type="PANTHER" id="PTHR10993">
    <property type="entry name" value="OCTANOYLTRANSFERASE"/>
    <property type="match status" value="1"/>
</dbReference>
<sequence>MPLPPLHIHQPGEVPYRTAWAWQQERLARMVRDPQFPDGLLLLTHPAVYTLGAGADPKFLKSLAQPMGSPSAPHHSWEQEGIFGKPIEVLRVERGGEVTYHGPGQWVGYPLLNLKRHQPDLHWYLRQLEQVLIECLAYFGLKGERIPGLTGVWVEGSKLAAIGIKVSRWVTYHGFALNVCPDLRAFERIVPCGIPDRPVGSLVQFYPQVTMAAVAPVLVESFCQVFGLQAQAVSLSEWLGEVESVAAAI</sequence>
<proteinExistence type="inferred from homology"/>
<name>A0ABT0CA75_THEVL</name>
<evidence type="ECO:0000259" key="7">
    <source>
        <dbReference type="PROSITE" id="PS51733"/>
    </source>
</evidence>
<dbReference type="InterPro" id="IPR045864">
    <property type="entry name" value="aa-tRNA-synth_II/BPL/LPL"/>
</dbReference>
<comment type="similarity">
    <text evidence="5 6">Belongs to the LipB family.</text>
</comment>
<dbReference type="PROSITE" id="PS01313">
    <property type="entry name" value="LIPB"/>
    <property type="match status" value="1"/>
</dbReference>
<dbReference type="InterPro" id="IPR000544">
    <property type="entry name" value="Octanoyltransferase"/>
</dbReference>
<feature type="binding site" evidence="5">
    <location>
        <begin position="174"/>
        <end position="176"/>
    </location>
    <ligand>
        <name>substrate</name>
    </ligand>
</feature>
<evidence type="ECO:0000256" key="6">
    <source>
        <dbReference type="PIRNR" id="PIRNR016262"/>
    </source>
</evidence>
<comment type="catalytic activity">
    <reaction evidence="5 6">
        <text>octanoyl-[ACP] + L-lysyl-[protein] = N(6)-octanoyl-L-lysyl-[protein] + holo-[ACP] + H(+)</text>
        <dbReference type="Rhea" id="RHEA:17665"/>
        <dbReference type="Rhea" id="RHEA-COMP:9636"/>
        <dbReference type="Rhea" id="RHEA-COMP:9685"/>
        <dbReference type="Rhea" id="RHEA-COMP:9752"/>
        <dbReference type="Rhea" id="RHEA-COMP:9928"/>
        <dbReference type="ChEBI" id="CHEBI:15378"/>
        <dbReference type="ChEBI" id="CHEBI:29969"/>
        <dbReference type="ChEBI" id="CHEBI:64479"/>
        <dbReference type="ChEBI" id="CHEBI:78463"/>
        <dbReference type="ChEBI" id="CHEBI:78809"/>
        <dbReference type="EC" id="2.3.1.181"/>
    </reaction>
</comment>
<comment type="miscellaneous">
    <text evidence="5">In the reaction, the free carboxyl group of octanoic acid is attached via an amide linkage to the epsilon-amino group of a specific lysine residue of lipoyl domains of lipoate-dependent enzymes.</text>
</comment>
<organism evidence="8 9">
    <name type="scientific">Thermostichus vulcanus str. 'Rupite'</name>
    <dbReference type="NCBI Taxonomy" id="2813851"/>
    <lineage>
        <taxon>Bacteria</taxon>
        <taxon>Bacillati</taxon>
        <taxon>Cyanobacteriota</taxon>
        <taxon>Cyanophyceae</taxon>
        <taxon>Thermostichales</taxon>
        <taxon>Thermostichaceae</taxon>
        <taxon>Thermostichus</taxon>
    </lineage>
</organism>
<dbReference type="GO" id="GO:0033819">
    <property type="term" value="F:lipoyl(octanoyl) transferase activity"/>
    <property type="evidence" value="ECO:0007669"/>
    <property type="project" value="UniProtKB-EC"/>
</dbReference>
<comment type="caution">
    <text evidence="8">The sequence shown here is derived from an EMBL/GenBank/DDBJ whole genome shotgun (WGS) entry which is preliminary data.</text>
</comment>
<dbReference type="RefSeq" id="WP_244349885.1">
    <property type="nucleotide sequence ID" value="NZ_JAFIRA010000013.1"/>
</dbReference>
<gene>
    <name evidence="5 8" type="primary">lipB</name>
    <name evidence="8" type="ORF">JX360_06770</name>
</gene>
<accession>A0ABT0CA75</accession>
<evidence type="ECO:0000313" key="9">
    <source>
        <dbReference type="Proteomes" id="UP000830835"/>
    </source>
</evidence>
<keyword evidence="3 5" id="KW-0012">Acyltransferase</keyword>
<keyword evidence="9" id="KW-1185">Reference proteome</keyword>
<dbReference type="EC" id="2.3.1.181" evidence="5 6"/>
<feature type="site" description="Lowers pKa of active site Cys" evidence="5">
    <location>
        <position position="158"/>
    </location>
</feature>
<dbReference type="NCBIfam" id="NF010925">
    <property type="entry name" value="PRK14345.1"/>
    <property type="match status" value="1"/>
</dbReference>
<evidence type="ECO:0000256" key="1">
    <source>
        <dbReference type="ARBA" id="ARBA00004821"/>
    </source>
</evidence>
<evidence type="ECO:0000256" key="3">
    <source>
        <dbReference type="ARBA" id="ARBA00023315"/>
    </source>
</evidence>
<dbReference type="CDD" id="cd16444">
    <property type="entry name" value="LipB"/>
    <property type="match status" value="1"/>
</dbReference>
<dbReference type="SUPFAM" id="SSF55681">
    <property type="entry name" value="Class II aaRS and biotin synthetases"/>
    <property type="match status" value="1"/>
</dbReference>
<dbReference type="HAMAP" id="MF_00013">
    <property type="entry name" value="LipB"/>
    <property type="match status" value="1"/>
</dbReference>
<comment type="pathway">
    <text evidence="1 5 6">Protein modification; protein lipoylation via endogenous pathway; protein N(6)-(lipoyl)lysine from octanoyl-[acyl-carrier-protein]: step 1/2.</text>
</comment>
<comment type="subcellular location">
    <subcellularLocation>
        <location evidence="5">Cytoplasm</location>
    </subcellularLocation>
</comment>
<evidence type="ECO:0000313" key="8">
    <source>
        <dbReference type="EMBL" id="MCJ2542609.1"/>
    </source>
</evidence>
<feature type="active site" description="Acyl-thioester intermediate" evidence="5">
    <location>
        <position position="192"/>
    </location>
</feature>
<protein>
    <recommendedName>
        <fullName evidence="5 6">Octanoyltransferase</fullName>
        <ecNumber evidence="5 6">2.3.1.181</ecNumber>
    </recommendedName>
    <alternativeName>
        <fullName evidence="5">Lipoate-protein ligase B</fullName>
    </alternativeName>
    <alternativeName>
        <fullName evidence="5">Lipoyl/octanoyl transferase</fullName>
    </alternativeName>
    <alternativeName>
        <fullName evidence="5">Octanoyl-[acyl-carrier-protein]-protein N-octanoyltransferase</fullName>
    </alternativeName>
</protein>
<dbReference type="Gene3D" id="3.30.930.10">
    <property type="entry name" value="Bira Bifunctional Protein, Domain 2"/>
    <property type="match status" value="1"/>
</dbReference>
<dbReference type="EMBL" id="JAFIRA010000013">
    <property type="protein sequence ID" value="MCJ2542609.1"/>
    <property type="molecule type" value="Genomic_DNA"/>
</dbReference>
<dbReference type="PANTHER" id="PTHR10993:SF7">
    <property type="entry name" value="LIPOYLTRANSFERASE 2, MITOCHONDRIAL-RELATED"/>
    <property type="match status" value="1"/>
</dbReference>
<dbReference type="InterPro" id="IPR004143">
    <property type="entry name" value="BPL_LPL_catalytic"/>
</dbReference>
<reference evidence="8" key="1">
    <citation type="submission" date="2021-02" db="EMBL/GenBank/DDBJ databases">
        <title>The CRISPR/cas machinery reduction and long-range gene transfer in the hot spring cyanobacterium Synechococcus.</title>
        <authorList>
            <person name="Dvorak P."/>
            <person name="Jahodarova E."/>
            <person name="Hasler P."/>
            <person name="Poulickova A."/>
        </authorList>
    </citation>
    <scope>NUCLEOTIDE SEQUENCE</scope>
    <source>
        <strain evidence="8">Rupite</strain>
    </source>
</reference>
<dbReference type="PROSITE" id="PS51733">
    <property type="entry name" value="BPL_LPL_CATALYTIC"/>
    <property type="match status" value="1"/>
</dbReference>
<dbReference type="Proteomes" id="UP000830835">
    <property type="component" value="Unassembled WGS sequence"/>
</dbReference>
<dbReference type="Pfam" id="PF21948">
    <property type="entry name" value="LplA-B_cat"/>
    <property type="match status" value="1"/>
</dbReference>
<keyword evidence="2 5" id="KW-0808">Transferase</keyword>
<dbReference type="PIRSF" id="PIRSF016262">
    <property type="entry name" value="LPLase"/>
    <property type="match status" value="1"/>
</dbReference>
<evidence type="ECO:0000256" key="4">
    <source>
        <dbReference type="ARBA" id="ARBA00024732"/>
    </source>
</evidence>
<feature type="domain" description="BPL/LPL catalytic" evidence="7">
    <location>
        <begin position="34"/>
        <end position="230"/>
    </location>
</feature>
<feature type="binding site" evidence="5">
    <location>
        <begin position="161"/>
        <end position="163"/>
    </location>
    <ligand>
        <name>substrate</name>
    </ligand>
</feature>
<evidence type="ECO:0000256" key="2">
    <source>
        <dbReference type="ARBA" id="ARBA00022679"/>
    </source>
</evidence>
<comment type="function">
    <text evidence="4 5 6">Catalyzes the transfer of endogenously produced octanoic acid from octanoyl-acyl-carrier-protein onto the lipoyl domains of lipoate-dependent enzymes. Lipoyl-ACP can also act as a substrate although octanoyl-ACP is likely to be the physiological substrate.</text>
</comment>
<evidence type="ECO:0000256" key="5">
    <source>
        <dbReference type="HAMAP-Rule" id="MF_00013"/>
    </source>
</evidence>
<keyword evidence="5" id="KW-0963">Cytoplasm</keyword>
<feature type="binding site" evidence="5">
    <location>
        <begin position="94"/>
        <end position="101"/>
    </location>
    <ligand>
        <name>substrate</name>
    </ligand>
</feature>
<dbReference type="NCBIfam" id="TIGR00214">
    <property type="entry name" value="lipB"/>
    <property type="match status" value="1"/>
</dbReference>
<dbReference type="InterPro" id="IPR020605">
    <property type="entry name" value="Octanoyltransferase_CS"/>
</dbReference>